<keyword evidence="6 10" id="KW-0573">Peptidoglycan synthesis</keyword>
<dbReference type="SUPFAM" id="SSF53756">
    <property type="entry name" value="UDP-Glycosyltransferase/glycogen phosphorylase"/>
    <property type="match status" value="1"/>
</dbReference>
<keyword evidence="14" id="KW-1185">Reference proteome</keyword>
<dbReference type="RefSeq" id="WP_345157772.1">
    <property type="nucleotide sequence ID" value="NZ_BAABHC010000005.1"/>
</dbReference>
<evidence type="ECO:0000256" key="4">
    <source>
        <dbReference type="ARBA" id="ARBA00022679"/>
    </source>
</evidence>
<dbReference type="EMBL" id="BAABHC010000005">
    <property type="protein sequence ID" value="GAA4428837.1"/>
    <property type="molecule type" value="Genomic_DNA"/>
</dbReference>
<evidence type="ECO:0000313" key="13">
    <source>
        <dbReference type="EMBL" id="GAA4428837.1"/>
    </source>
</evidence>
<feature type="binding site" evidence="10">
    <location>
        <position position="303"/>
    </location>
    <ligand>
        <name>UDP-N-acetyl-alpha-D-glucosamine</name>
        <dbReference type="ChEBI" id="CHEBI:57705"/>
    </ligand>
</feature>
<comment type="similarity">
    <text evidence="10">Belongs to the glycosyltransferase 28 family. MurG subfamily.</text>
</comment>
<comment type="subcellular location">
    <subcellularLocation>
        <location evidence="10">Cell membrane</location>
        <topology evidence="10">Peripheral membrane protein</topology>
        <orientation evidence="10">Cytoplasmic side</orientation>
    </subcellularLocation>
</comment>
<evidence type="ECO:0000256" key="6">
    <source>
        <dbReference type="ARBA" id="ARBA00022984"/>
    </source>
</evidence>
<dbReference type="HAMAP" id="MF_00033">
    <property type="entry name" value="MurG"/>
    <property type="match status" value="1"/>
</dbReference>
<evidence type="ECO:0000256" key="2">
    <source>
        <dbReference type="ARBA" id="ARBA00022618"/>
    </source>
</evidence>
<comment type="function">
    <text evidence="10">Cell wall formation. Catalyzes the transfer of a GlcNAc subunit on undecaprenyl-pyrophosphoryl-MurNAc-pentapeptide (lipid intermediate I) to form undecaprenyl-pyrophosphoryl-MurNAc-(pentapeptide)GlcNAc (lipid intermediate II).</text>
</comment>
<evidence type="ECO:0000259" key="12">
    <source>
        <dbReference type="Pfam" id="PF04101"/>
    </source>
</evidence>
<keyword evidence="1 10" id="KW-1003">Cell membrane</keyword>
<comment type="pathway">
    <text evidence="10">Cell wall biogenesis; peptidoglycan biosynthesis.</text>
</comment>
<accession>A0ABP8LFS7</accession>
<evidence type="ECO:0000256" key="5">
    <source>
        <dbReference type="ARBA" id="ARBA00022960"/>
    </source>
</evidence>
<comment type="caution">
    <text evidence="10">Lacks conserved residue(s) required for the propagation of feature annotation.</text>
</comment>
<dbReference type="PANTHER" id="PTHR21015:SF22">
    <property type="entry name" value="GLYCOSYLTRANSFERASE"/>
    <property type="match status" value="1"/>
</dbReference>
<protein>
    <recommendedName>
        <fullName evidence="10">UDP-N-acetylglucosamine--N-acetylmuramyl-(pentapeptide) pyrophosphoryl-undecaprenol N-acetylglucosamine transferase</fullName>
        <ecNumber evidence="10">2.4.1.227</ecNumber>
    </recommendedName>
    <alternativeName>
        <fullName evidence="10">Undecaprenyl-PP-MurNAc-pentapeptide-UDPGlcNAc GlcNAc transferase</fullName>
    </alternativeName>
</protein>
<sequence length="370" mass="40120">MPKPHRPYRVIISGGGTGGHIYPAVAIANQLKAISPESEILFVGAKGRMEMTRVPEAGYKIVGLWISGLQRRLTLDNLSFPFKVLSSVRAAHKIIHDFKPDAVVGVGGYASGPLLYAATARKIPALIQEQNSYAGITNKLLAKRVGKVCVAYPNMQRFFPAEKLVLTGNPVRSDIMGVQQKRQEALQHFGLIGTKKTILVIGGSLGARTINHSIAAGLEQILQAGYQLIWQTGKAYIPEAKALEEKHNAQDVRAFDFIKRMDLAYAAADVVISRAGALSISELCLAGKPAVLVPSPNVAEDHQTKNAMALVAQHAALLVRDVEAVEKLVPTALQLAQDEQEQKRLQANILKMGRPNAAEDIVNELIKLIK</sequence>
<proteinExistence type="inferred from homology"/>
<comment type="catalytic activity">
    <reaction evidence="10">
        <text>di-trans,octa-cis-undecaprenyl diphospho-N-acetyl-alpha-D-muramoyl-L-alanyl-D-glutamyl-meso-2,6-diaminopimeloyl-D-alanyl-D-alanine + UDP-N-acetyl-alpha-D-glucosamine = di-trans,octa-cis-undecaprenyl diphospho-[N-acetyl-alpha-D-glucosaminyl-(1-&gt;4)]-N-acetyl-alpha-D-muramoyl-L-alanyl-D-glutamyl-meso-2,6-diaminopimeloyl-D-alanyl-D-alanine + UDP + H(+)</text>
        <dbReference type="Rhea" id="RHEA:31227"/>
        <dbReference type="ChEBI" id="CHEBI:15378"/>
        <dbReference type="ChEBI" id="CHEBI:57705"/>
        <dbReference type="ChEBI" id="CHEBI:58223"/>
        <dbReference type="ChEBI" id="CHEBI:61387"/>
        <dbReference type="ChEBI" id="CHEBI:61388"/>
        <dbReference type="EC" id="2.4.1.227"/>
    </reaction>
</comment>
<evidence type="ECO:0000256" key="8">
    <source>
        <dbReference type="ARBA" id="ARBA00023306"/>
    </source>
</evidence>
<feature type="binding site" evidence="10">
    <location>
        <position position="204"/>
    </location>
    <ligand>
        <name>UDP-N-acetyl-alpha-D-glucosamine</name>
        <dbReference type="ChEBI" id="CHEBI:57705"/>
    </ligand>
</feature>
<keyword evidence="7 10" id="KW-0472">Membrane</keyword>
<gene>
    <name evidence="10 13" type="primary">murG</name>
    <name evidence="13" type="ORF">GCM10023188_13540</name>
</gene>
<evidence type="ECO:0000259" key="11">
    <source>
        <dbReference type="Pfam" id="PF03033"/>
    </source>
</evidence>
<organism evidence="13 14">
    <name type="scientific">Pontibacter saemangeumensis</name>
    <dbReference type="NCBI Taxonomy" id="1084525"/>
    <lineage>
        <taxon>Bacteria</taxon>
        <taxon>Pseudomonadati</taxon>
        <taxon>Bacteroidota</taxon>
        <taxon>Cytophagia</taxon>
        <taxon>Cytophagales</taxon>
        <taxon>Hymenobacteraceae</taxon>
        <taxon>Pontibacter</taxon>
    </lineage>
</organism>
<keyword evidence="5 10" id="KW-0133">Cell shape</keyword>
<evidence type="ECO:0000313" key="14">
    <source>
        <dbReference type="Proteomes" id="UP001500552"/>
    </source>
</evidence>
<feature type="binding site" evidence="10">
    <location>
        <position position="131"/>
    </location>
    <ligand>
        <name>UDP-N-acetyl-alpha-D-glucosamine</name>
        <dbReference type="ChEBI" id="CHEBI:57705"/>
    </ligand>
</feature>
<dbReference type="PANTHER" id="PTHR21015">
    <property type="entry name" value="UDP-N-ACETYLGLUCOSAMINE--N-ACETYLMURAMYL-(PENTAPEPTIDE) PYROPHOSPHORYL-UNDECAPRENOL N-ACETYLGLUCOSAMINE TRANSFERASE 1"/>
    <property type="match status" value="1"/>
</dbReference>
<dbReference type="Pfam" id="PF03033">
    <property type="entry name" value="Glyco_transf_28"/>
    <property type="match status" value="1"/>
</dbReference>
<reference evidence="14" key="1">
    <citation type="journal article" date="2019" name="Int. J. Syst. Evol. Microbiol.">
        <title>The Global Catalogue of Microorganisms (GCM) 10K type strain sequencing project: providing services to taxonomists for standard genome sequencing and annotation.</title>
        <authorList>
            <consortium name="The Broad Institute Genomics Platform"/>
            <consortium name="The Broad Institute Genome Sequencing Center for Infectious Disease"/>
            <person name="Wu L."/>
            <person name="Ma J."/>
        </authorList>
    </citation>
    <scope>NUCLEOTIDE SEQUENCE [LARGE SCALE GENOMIC DNA]</scope>
    <source>
        <strain evidence="14">JCM 17926</strain>
    </source>
</reference>
<dbReference type="InterPro" id="IPR007235">
    <property type="entry name" value="Glyco_trans_28_C"/>
</dbReference>
<evidence type="ECO:0000256" key="9">
    <source>
        <dbReference type="ARBA" id="ARBA00023316"/>
    </source>
</evidence>
<keyword evidence="8 10" id="KW-0131">Cell cycle</keyword>
<dbReference type="NCBIfam" id="TIGR01133">
    <property type="entry name" value="murG"/>
    <property type="match status" value="1"/>
</dbReference>
<feature type="domain" description="Glycosyl transferase family 28 C-terminal" evidence="12">
    <location>
        <begin position="197"/>
        <end position="359"/>
    </location>
</feature>
<keyword evidence="9 10" id="KW-0961">Cell wall biogenesis/degradation</keyword>
<dbReference type="Pfam" id="PF04101">
    <property type="entry name" value="Glyco_tran_28_C"/>
    <property type="match status" value="1"/>
</dbReference>
<dbReference type="Proteomes" id="UP001500552">
    <property type="component" value="Unassembled WGS sequence"/>
</dbReference>
<feature type="binding site" evidence="10">
    <location>
        <position position="258"/>
    </location>
    <ligand>
        <name>UDP-N-acetyl-alpha-D-glucosamine</name>
        <dbReference type="ChEBI" id="CHEBI:57705"/>
    </ligand>
</feature>
<feature type="binding site" evidence="10">
    <location>
        <position position="172"/>
    </location>
    <ligand>
        <name>UDP-N-acetyl-alpha-D-glucosamine</name>
        <dbReference type="ChEBI" id="CHEBI:57705"/>
    </ligand>
</feature>
<comment type="caution">
    <text evidence="13">The sequence shown here is derived from an EMBL/GenBank/DDBJ whole genome shotgun (WGS) entry which is preliminary data.</text>
</comment>
<feature type="binding site" evidence="10">
    <location>
        <begin position="17"/>
        <end position="19"/>
    </location>
    <ligand>
        <name>UDP-N-acetyl-alpha-D-glucosamine</name>
        <dbReference type="ChEBI" id="CHEBI:57705"/>
    </ligand>
</feature>
<dbReference type="CDD" id="cd03785">
    <property type="entry name" value="GT28_MurG"/>
    <property type="match status" value="1"/>
</dbReference>
<name>A0ABP8LFS7_9BACT</name>
<dbReference type="InterPro" id="IPR004276">
    <property type="entry name" value="GlycoTrans_28_N"/>
</dbReference>
<evidence type="ECO:0000256" key="10">
    <source>
        <dbReference type="HAMAP-Rule" id="MF_00033"/>
    </source>
</evidence>
<dbReference type="InterPro" id="IPR006009">
    <property type="entry name" value="GlcNAc_MurG"/>
</dbReference>
<evidence type="ECO:0000256" key="7">
    <source>
        <dbReference type="ARBA" id="ARBA00023136"/>
    </source>
</evidence>
<keyword evidence="4 10" id="KW-0808">Transferase</keyword>
<evidence type="ECO:0000256" key="3">
    <source>
        <dbReference type="ARBA" id="ARBA00022676"/>
    </source>
</evidence>
<dbReference type="Gene3D" id="3.40.50.2000">
    <property type="entry name" value="Glycogen Phosphorylase B"/>
    <property type="match status" value="2"/>
</dbReference>
<feature type="domain" description="Glycosyltransferase family 28 N-terminal" evidence="11">
    <location>
        <begin position="10"/>
        <end position="148"/>
    </location>
</feature>
<evidence type="ECO:0000256" key="1">
    <source>
        <dbReference type="ARBA" id="ARBA00022475"/>
    </source>
</evidence>
<keyword evidence="2 10" id="KW-0132">Cell division</keyword>
<dbReference type="EC" id="2.4.1.227" evidence="10"/>
<keyword evidence="3 10" id="KW-0328">Glycosyltransferase</keyword>